<comment type="caution">
    <text evidence="3">The sequence shown here is derived from an EMBL/GenBank/DDBJ whole genome shotgun (WGS) entry which is preliminary data.</text>
</comment>
<proteinExistence type="predicted"/>
<dbReference type="Proteomes" id="UP001626550">
    <property type="component" value="Unassembled WGS sequence"/>
</dbReference>
<dbReference type="GO" id="GO:0004674">
    <property type="term" value="F:protein serine/threonine kinase activity"/>
    <property type="evidence" value="ECO:0007669"/>
    <property type="project" value="UniProtKB-KW"/>
</dbReference>
<dbReference type="SUPFAM" id="SSF57889">
    <property type="entry name" value="Cysteine-rich domain"/>
    <property type="match status" value="1"/>
</dbReference>
<accession>A0ABD2QMF8</accession>
<feature type="region of interest" description="Disordered" evidence="1">
    <location>
        <begin position="113"/>
        <end position="151"/>
    </location>
</feature>
<dbReference type="GO" id="GO:0008270">
    <property type="term" value="F:zinc ion binding"/>
    <property type="evidence" value="ECO:0007669"/>
    <property type="project" value="UniProtKB-KW"/>
</dbReference>
<dbReference type="PANTHER" id="PTHR22968">
    <property type="entry name" value="PROTEIN KINASE C, MU"/>
    <property type="match status" value="1"/>
</dbReference>
<keyword evidence="3" id="KW-0418">Kinase</keyword>
<dbReference type="InterPro" id="IPR046349">
    <property type="entry name" value="C1-like_sf"/>
</dbReference>
<sequence length="270" mass="29627">MGFLFFLQLGHFQECASAEVGFSFEDITNAINRFVFKCCKIRLNASETEELTLLKIENGDNDSITEFKSADQLTPDCILQILLPSCGKNFHKRCVYKIPNNCTRQRLSSCTRFSSTDSSGAKTCSSPTPGQSDTVFNSPRNSMANCSDSPNSGLQEPPTSCERHIILKGCCSFTTTTRFPPMFTSAAFLPASEDSGANADDATLSGRPIWMDRIMASRIKVPHTFLVHCSAKPAVCQHCKRLLHGLFKQAVQCKGQPIPALSPIGRLNKA</sequence>
<dbReference type="EMBL" id="JBJKFK010000090">
    <property type="protein sequence ID" value="KAL3319916.1"/>
    <property type="molecule type" value="Genomic_DNA"/>
</dbReference>
<name>A0ABD2QMF8_9PLAT</name>
<feature type="signal peptide" evidence="2">
    <location>
        <begin position="1"/>
        <end position="18"/>
    </location>
</feature>
<keyword evidence="2" id="KW-0732">Signal</keyword>
<gene>
    <name evidence="3" type="primary">PRKD3</name>
    <name evidence="3" type="ORF">Ciccas_001395</name>
</gene>
<dbReference type="PANTHER" id="PTHR22968:SF24">
    <property type="entry name" value="SERINE_THREONINE-PROTEIN KINASE"/>
    <property type="match status" value="1"/>
</dbReference>
<keyword evidence="4" id="KW-1185">Reference proteome</keyword>
<dbReference type="AlphaFoldDB" id="A0ABD2QMF8"/>
<feature type="compositionally biased region" description="Polar residues" evidence="1">
    <location>
        <begin position="120"/>
        <end position="151"/>
    </location>
</feature>
<dbReference type="Gene3D" id="3.30.60.20">
    <property type="match status" value="1"/>
</dbReference>
<evidence type="ECO:0000313" key="4">
    <source>
        <dbReference type="Proteomes" id="UP001626550"/>
    </source>
</evidence>
<protein>
    <submittedName>
        <fullName evidence="3">Serine/threonine-protein kinase D3</fullName>
    </submittedName>
</protein>
<keyword evidence="3" id="KW-0808">Transferase</keyword>
<reference evidence="3 4" key="1">
    <citation type="submission" date="2024-11" db="EMBL/GenBank/DDBJ databases">
        <title>Adaptive evolution of stress response genes in parasites aligns with host niche diversity.</title>
        <authorList>
            <person name="Hahn C."/>
            <person name="Resl P."/>
        </authorList>
    </citation>
    <scope>NUCLEOTIDE SEQUENCE [LARGE SCALE GENOMIC DNA]</scope>
    <source>
        <strain evidence="3">EGGRZ-B1_66</strain>
        <tissue evidence="3">Body</tissue>
    </source>
</reference>
<evidence type="ECO:0000313" key="3">
    <source>
        <dbReference type="EMBL" id="KAL3319916.1"/>
    </source>
</evidence>
<organism evidence="3 4">
    <name type="scientific">Cichlidogyrus casuarinus</name>
    <dbReference type="NCBI Taxonomy" id="1844966"/>
    <lineage>
        <taxon>Eukaryota</taxon>
        <taxon>Metazoa</taxon>
        <taxon>Spiralia</taxon>
        <taxon>Lophotrochozoa</taxon>
        <taxon>Platyhelminthes</taxon>
        <taxon>Monogenea</taxon>
        <taxon>Monopisthocotylea</taxon>
        <taxon>Dactylogyridea</taxon>
        <taxon>Ancyrocephalidae</taxon>
        <taxon>Cichlidogyrus</taxon>
    </lineage>
</organism>
<evidence type="ECO:0000256" key="2">
    <source>
        <dbReference type="SAM" id="SignalP"/>
    </source>
</evidence>
<evidence type="ECO:0000256" key="1">
    <source>
        <dbReference type="SAM" id="MobiDB-lite"/>
    </source>
</evidence>
<feature type="chain" id="PRO_5044852659" evidence="2">
    <location>
        <begin position="19"/>
        <end position="270"/>
    </location>
</feature>
<dbReference type="GO" id="GO:0005737">
    <property type="term" value="C:cytoplasm"/>
    <property type="evidence" value="ECO:0007669"/>
    <property type="project" value="UniProtKB-SubCell"/>
</dbReference>